<keyword evidence="1" id="KW-0175">Coiled coil</keyword>
<gene>
    <name evidence="3" type="ORF">M0812_20539</name>
</gene>
<dbReference type="AlphaFoldDB" id="A0AAV7YT63"/>
<name>A0AAV7YT63_9EUKA</name>
<dbReference type="Proteomes" id="UP001146793">
    <property type="component" value="Unassembled WGS sequence"/>
</dbReference>
<protein>
    <submittedName>
        <fullName evidence="3">Cxxc-type zinc finger protein</fullName>
    </submittedName>
</protein>
<feature type="compositionally biased region" description="Low complexity" evidence="2">
    <location>
        <begin position="163"/>
        <end position="181"/>
    </location>
</feature>
<feature type="compositionally biased region" description="Basic and acidic residues" evidence="2">
    <location>
        <begin position="205"/>
        <end position="229"/>
    </location>
</feature>
<evidence type="ECO:0000256" key="2">
    <source>
        <dbReference type="SAM" id="MobiDB-lite"/>
    </source>
</evidence>
<dbReference type="EMBL" id="JANTQA010000047">
    <property type="protein sequence ID" value="KAJ3431625.1"/>
    <property type="molecule type" value="Genomic_DNA"/>
</dbReference>
<comment type="caution">
    <text evidence="3">The sequence shown here is derived from an EMBL/GenBank/DDBJ whole genome shotgun (WGS) entry which is preliminary data.</text>
</comment>
<proteinExistence type="predicted"/>
<feature type="compositionally biased region" description="Low complexity" evidence="2">
    <location>
        <begin position="189"/>
        <end position="199"/>
    </location>
</feature>
<reference evidence="3" key="1">
    <citation type="submission" date="2022-08" db="EMBL/GenBank/DDBJ databases">
        <title>Novel sulphate-reducing endosymbionts in the free-living metamonad Anaeramoeba.</title>
        <authorList>
            <person name="Jerlstrom-Hultqvist J."/>
            <person name="Cepicka I."/>
            <person name="Gallot-Lavallee L."/>
            <person name="Salas-Leiva D."/>
            <person name="Curtis B.A."/>
            <person name="Zahonova K."/>
            <person name="Pipaliya S."/>
            <person name="Dacks J."/>
            <person name="Roger A.J."/>
        </authorList>
    </citation>
    <scope>NUCLEOTIDE SEQUENCE</scope>
    <source>
        <strain evidence="3">Busselton2</strain>
    </source>
</reference>
<feature type="region of interest" description="Disordered" evidence="2">
    <location>
        <begin position="158"/>
        <end position="276"/>
    </location>
</feature>
<feature type="coiled-coil region" evidence="1">
    <location>
        <begin position="347"/>
        <end position="402"/>
    </location>
</feature>
<feature type="compositionally biased region" description="Acidic residues" evidence="2">
    <location>
        <begin position="246"/>
        <end position="267"/>
    </location>
</feature>
<dbReference type="InterPro" id="IPR035965">
    <property type="entry name" value="PAS-like_dom_sf"/>
</dbReference>
<evidence type="ECO:0000256" key="1">
    <source>
        <dbReference type="SAM" id="Coils"/>
    </source>
</evidence>
<accession>A0AAV7YT63</accession>
<sequence>MGNAQGKHLTQKRFKQYRKLILKSKEAIVVLDATSKFTLANKYGARFFGVQNRKDITKYTPGFFSPPRQQHLSVESDVAAKEIVKKVFESGTGKVDFIWHHQKLNGELFFAHIFLSMIHVGEESYCQAIMRIVKNPDESQDILSNPIDPKFLNVEVPTTDLDSNSNSSITNTSTTSTTYSQSKEKSTKSNKITPKSSTKSSHKSALNEKQEKQEKQDLQDQQEKQEKKEKEKKKKNIKQEIQEKKEEEEEEEEEEKEQEEQQEEQPEESLNGNSTVSVIVDFGDIEMETEYLNFQEKIKSVVRISKDASIEKKVINEFQKYDDRFYKGLEQRDKYLAKLTQKSNNSRQNEKKRYRELELHLQNKLTELKDEQEKRELLEKQNKQAIKLIQDLQNKYNAQKKTMKKVSTFLAKNVIEKN</sequence>
<organism evidence="3 4">
    <name type="scientific">Anaeramoeba flamelloides</name>
    <dbReference type="NCBI Taxonomy" id="1746091"/>
    <lineage>
        <taxon>Eukaryota</taxon>
        <taxon>Metamonada</taxon>
        <taxon>Anaeramoebidae</taxon>
        <taxon>Anaeramoeba</taxon>
    </lineage>
</organism>
<evidence type="ECO:0000313" key="3">
    <source>
        <dbReference type="EMBL" id="KAJ3431625.1"/>
    </source>
</evidence>
<evidence type="ECO:0000313" key="4">
    <source>
        <dbReference type="Proteomes" id="UP001146793"/>
    </source>
</evidence>
<dbReference type="SUPFAM" id="SSF55785">
    <property type="entry name" value="PYP-like sensor domain (PAS domain)"/>
    <property type="match status" value="1"/>
</dbReference>
<dbReference type="Gene3D" id="3.30.450.20">
    <property type="entry name" value="PAS domain"/>
    <property type="match status" value="1"/>
</dbReference>